<dbReference type="Proteomes" id="UP000279600">
    <property type="component" value="Chromosome"/>
</dbReference>
<evidence type="ECO:0000313" key="2">
    <source>
        <dbReference type="Proteomes" id="UP000279600"/>
    </source>
</evidence>
<proteinExistence type="predicted"/>
<dbReference type="KEGG" id="noj:EJ995_08055"/>
<dbReference type="OrthoDB" id="1358918at2"/>
<protein>
    <submittedName>
        <fullName evidence="1">Uncharacterized protein</fullName>
    </submittedName>
</protein>
<evidence type="ECO:0000313" key="1">
    <source>
        <dbReference type="EMBL" id="AZQ44187.1"/>
    </source>
</evidence>
<sequence>MKPLITFFFFVSMAYHGNGQNHTASQILVKADSVLNAHFGKHLIEYFSLDKESRLAKTDSLDVISSPFDRYEVLYDLNHPNFTFENVHLGVYMEFDTSLKFIDMYFDERIPEYLLKNENSNFLTKKQVENIVSKIKLKKAVSPITMRLEWNIHTDKYEWKVFNTLYEEKCYSKDEILLIDAISGEINYHEEEEHRTLHCY</sequence>
<organism evidence="1 2">
    <name type="scientific">Nonlabens ponticola</name>
    <dbReference type="NCBI Taxonomy" id="2496866"/>
    <lineage>
        <taxon>Bacteria</taxon>
        <taxon>Pseudomonadati</taxon>
        <taxon>Bacteroidota</taxon>
        <taxon>Flavobacteriia</taxon>
        <taxon>Flavobacteriales</taxon>
        <taxon>Flavobacteriaceae</taxon>
        <taxon>Nonlabens</taxon>
    </lineage>
</organism>
<keyword evidence="2" id="KW-1185">Reference proteome</keyword>
<dbReference type="AlphaFoldDB" id="A0A3S9MYF6"/>
<reference evidence="1 2" key="1">
    <citation type="submission" date="2018-12" db="EMBL/GenBank/DDBJ databases">
        <title>Complete genome of Nonlabens sp. MJ115.</title>
        <authorList>
            <person name="Choi H.S."/>
            <person name="Jung J."/>
        </authorList>
    </citation>
    <scope>NUCLEOTIDE SEQUENCE [LARGE SCALE GENOMIC DNA]</scope>
    <source>
        <strain evidence="1 2">MJ115</strain>
    </source>
</reference>
<name>A0A3S9MYF6_9FLAO</name>
<dbReference type="RefSeq" id="WP_126447377.1">
    <property type="nucleotide sequence ID" value="NZ_CP034549.1"/>
</dbReference>
<gene>
    <name evidence="1" type="ORF">EJ995_08055</name>
</gene>
<dbReference type="EMBL" id="CP034549">
    <property type="protein sequence ID" value="AZQ44187.1"/>
    <property type="molecule type" value="Genomic_DNA"/>
</dbReference>
<accession>A0A3S9MYF6</accession>